<evidence type="ECO:0000313" key="3">
    <source>
        <dbReference type="Proteomes" id="UP000053660"/>
    </source>
</evidence>
<proteinExistence type="predicted"/>
<dbReference type="AlphaFoldDB" id="A0A0B1TU83"/>
<feature type="coiled-coil region" evidence="1">
    <location>
        <begin position="38"/>
        <end position="72"/>
    </location>
</feature>
<name>A0A0B1TU83_OESDE</name>
<organism evidence="2 3">
    <name type="scientific">Oesophagostomum dentatum</name>
    <name type="common">Nodular worm</name>
    <dbReference type="NCBI Taxonomy" id="61180"/>
    <lineage>
        <taxon>Eukaryota</taxon>
        <taxon>Metazoa</taxon>
        <taxon>Ecdysozoa</taxon>
        <taxon>Nematoda</taxon>
        <taxon>Chromadorea</taxon>
        <taxon>Rhabditida</taxon>
        <taxon>Rhabditina</taxon>
        <taxon>Rhabditomorpha</taxon>
        <taxon>Strongyloidea</taxon>
        <taxon>Strongylidae</taxon>
        <taxon>Oesophagostomum</taxon>
    </lineage>
</organism>
<evidence type="ECO:0000313" key="2">
    <source>
        <dbReference type="EMBL" id="KHJ99661.1"/>
    </source>
</evidence>
<protein>
    <submittedName>
        <fullName evidence="2">Uncharacterized protein</fullName>
    </submittedName>
</protein>
<accession>A0A0B1TU83</accession>
<gene>
    <name evidence="2" type="ORF">OESDEN_00343</name>
</gene>
<dbReference type="EMBL" id="KN549210">
    <property type="protein sequence ID" value="KHJ99661.1"/>
    <property type="molecule type" value="Genomic_DNA"/>
</dbReference>
<sequence>MRCSLTLRLISCTSIVMENRIGKELINDSLVAHHLQELTVVTHKVQHLELEVVRLQKEKEALLSEQRSARAADARTIEELREQTSAFAAERIAFQGSLKELVSSLCLLRPTQVHGKALAAVIKRLGLYIVLSSDELANVKGLPL</sequence>
<evidence type="ECO:0000256" key="1">
    <source>
        <dbReference type="SAM" id="Coils"/>
    </source>
</evidence>
<dbReference type="Proteomes" id="UP000053660">
    <property type="component" value="Unassembled WGS sequence"/>
</dbReference>
<keyword evidence="1" id="KW-0175">Coiled coil</keyword>
<keyword evidence="3" id="KW-1185">Reference proteome</keyword>
<reference evidence="2 3" key="1">
    <citation type="submission" date="2014-03" db="EMBL/GenBank/DDBJ databases">
        <title>Draft genome of the hookworm Oesophagostomum dentatum.</title>
        <authorList>
            <person name="Mitreva M."/>
        </authorList>
    </citation>
    <scope>NUCLEOTIDE SEQUENCE [LARGE SCALE GENOMIC DNA]</scope>
    <source>
        <strain evidence="2 3">OD-Hann</strain>
    </source>
</reference>